<accession>A0A0B0PAX5</accession>
<protein>
    <submittedName>
        <fullName evidence="2">Uncharacterized protein</fullName>
    </submittedName>
</protein>
<evidence type="ECO:0000313" key="3">
    <source>
        <dbReference type="Proteomes" id="UP000032142"/>
    </source>
</evidence>
<keyword evidence="1" id="KW-1133">Transmembrane helix</keyword>
<gene>
    <name evidence="2" type="ORF">F383_28274</name>
</gene>
<keyword evidence="1" id="KW-0472">Membrane</keyword>
<feature type="transmembrane region" description="Helical" evidence="1">
    <location>
        <begin position="6"/>
        <end position="27"/>
    </location>
</feature>
<name>A0A0B0PAX5_GOSAR</name>
<dbReference type="AlphaFoldDB" id="A0A0B0PAX5"/>
<proteinExistence type="predicted"/>
<keyword evidence="1" id="KW-0812">Transmembrane</keyword>
<evidence type="ECO:0000256" key="1">
    <source>
        <dbReference type="SAM" id="Phobius"/>
    </source>
</evidence>
<sequence>MGGLHGSLATYVALMCKLSMYLSYILMCSTGDL</sequence>
<evidence type="ECO:0000313" key="2">
    <source>
        <dbReference type="EMBL" id="KHG21947.1"/>
    </source>
</evidence>
<dbReference type="Proteomes" id="UP000032142">
    <property type="component" value="Unassembled WGS sequence"/>
</dbReference>
<organism evidence="2 3">
    <name type="scientific">Gossypium arboreum</name>
    <name type="common">Tree cotton</name>
    <name type="synonym">Gossypium nanking</name>
    <dbReference type="NCBI Taxonomy" id="29729"/>
    <lineage>
        <taxon>Eukaryota</taxon>
        <taxon>Viridiplantae</taxon>
        <taxon>Streptophyta</taxon>
        <taxon>Embryophyta</taxon>
        <taxon>Tracheophyta</taxon>
        <taxon>Spermatophyta</taxon>
        <taxon>Magnoliopsida</taxon>
        <taxon>eudicotyledons</taxon>
        <taxon>Gunneridae</taxon>
        <taxon>Pentapetalae</taxon>
        <taxon>rosids</taxon>
        <taxon>malvids</taxon>
        <taxon>Malvales</taxon>
        <taxon>Malvaceae</taxon>
        <taxon>Malvoideae</taxon>
        <taxon>Gossypium</taxon>
    </lineage>
</organism>
<reference evidence="3" key="1">
    <citation type="submission" date="2014-09" db="EMBL/GenBank/DDBJ databases">
        <authorList>
            <person name="Mudge J."/>
            <person name="Ramaraj T."/>
            <person name="Lindquist I.E."/>
            <person name="Bharti A.K."/>
            <person name="Sundararajan A."/>
            <person name="Cameron C.T."/>
            <person name="Woodward J.E."/>
            <person name="May G.D."/>
            <person name="Brubaker C."/>
            <person name="Broadhvest J."/>
            <person name="Wilkins T.A."/>
        </authorList>
    </citation>
    <scope>NUCLEOTIDE SEQUENCE</scope>
    <source>
        <strain evidence="3">cv. AKA8401</strain>
    </source>
</reference>
<dbReference type="EMBL" id="KN420173">
    <property type="protein sequence ID" value="KHG21947.1"/>
    <property type="molecule type" value="Genomic_DNA"/>
</dbReference>
<keyword evidence="3" id="KW-1185">Reference proteome</keyword>